<dbReference type="InterPro" id="IPR029767">
    <property type="entry name" value="WecB-like"/>
</dbReference>
<dbReference type="Pfam" id="PF02350">
    <property type="entry name" value="Epimerase_2"/>
    <property type="match status" value="1"/>
</dbReference>
<dbReference type="Proteomes" id="UP001230685">
    <property type="component" value="Unassembled WGS sequence"/>
</dbReference>
<proteinExistence type="inferred from homology"/>
<dbReference type="CDD" id="cd03786">
    <property type="entry name" value="GTB_UDP-GlcNAc_2-Epimerase"/>
    <property type="match status" value="1"/>
</dbReference>
<comment type="caution">
    <text evidence="7">The sequence shown here is derived from an EMBL/GenBank/DDBJ whole genome shotgun (WGS) entry which is preliminary data.</text>
</comment>
<protein>
    <recommendedName>
        <fullName evidence="4">UDP-N-acetylglucosamine 2-epimerase (non-hydrolyzing)</fullName>
        <ecNumber evidence="4">5.1.3.14</ecNumber>
    </recommendedName>
</protein>
<comment type="similarity">
    <text evidence="3 5">Belongs to the UDP-N-acetylglucosamine 2-epimerase family.</text>
</comment>
<dbReference type="GO" id="GO:0008761">
    <property type="term" value="F:UDP-N-acetylglucosamine 2-epimerase activity"/>
    <property type="evidence" value="ECO:0007669"/>
    <property type="project" value="UniProtKB-EC"/>
</dbReference>
<dbReference type="PANTHER" id="PTHR43174:SF2">
    <property type="entry name" value="UDP-N-ACETYLGLUCOSAMINE 2-EPIMERASE"/>
    <property type="match status" value="1"/>
</dbReference>
<accession>A0ABT9EIE3</accession>
<comment type="catalytic activity">
    <reaction evidence="2">
        <text>UDP-N-acetyl-alpha-D-glucosamine = UDP-N-acetyl-alpha-D-mannosamine</text>
        <dbReference type="Rhea" id="RHEA:17213"/>
        <dbReference type="ChEBI" id="CHEBI:57705"/>
        <dbReference type="ChEBI" id="CHEBI:68623"/>
        <dbReference type="EC" id="5.1.3.14"/>
    </reaction>
</comment>
<dbReference type="RefSeq" id="WP_305172223.1">
    <property type="nucleotide sequence ID" value="NZ_JAUUDS010000001.1"/>
</dbReference>
<evidence type="ECO:0000256" key="3">
    <source>
        <dbReference type="ARBA" id="ARBA00038209"/>
    </source>
</evidence>
<evidence type="ECO:0000256" key="5">
    <source>
        <dbReference type="RuleBase" id="RU003513"/>
    </source>
</evidence>
<evidence type="ECO:0000256" key="2">
    <source>
        <dbReference type="ARBA" id="ARBA00036080"/>
    </source>
</evidence>
<feature type="domain" description="UDP-N-acetylglucosamine 2-epimerase" evidence="6">
    <location>
        <begin position="25"/>
        <end position="367"/>
    </location>
</feature>
<evidence type="ECO:0000256" key="1">
    <source>
        <dbReference type="ARBA" id="ARBA00023235"/>
    </source>
</evidence>
<dbReference type="EC" id="5.1.3.14" evidence="4"/>
<evidence type="ECO:0000313" key="7">
    <source>
        <dbReference type="EMBL" id="MDP1026674.1"/>
    </source>
</evidence>
<dbReference type="NCBIfam" id="TIGR00236">
    <property type="entry name" value="wecB"/>
    <property type="match status" value="1"/>
</dbReference>
<sequence length="372" mass="39096">MQLKRVLVVVGTRPETIKLFPVIHALQACPALDVVTCTTGQHREMVDQVLAMAAIRPAVDLAIPAGLALDRLSAALMVALGEALDRVRPDLIVVQGDTVSAMTAALAALYRHIPVAHVEAGLRSGSLHDPCPEEGYRRIITALSTLHFAPTAAAAETLRHENVRGAVHLTGNTVIDALAAIHRGLDPSDARTAELRGVLARFGGLKLVFTTVHRRESIAALDGIARALRRIADRGDAAILLPVHPNPAVGAVIRAELGSHPNIALTEPLDYPNAVNALSTCDLVLTDSGGLQEEAPFFGKPVLVMRDTTERPEGIAAGTAKLVGTGEDGIVAATAALLDSPARMAAMAMRHLPYGTGEASGRIASLIDAFLR</sequence>
<dbReference type="PROSITE" id="PS51257">
    <property type="entry name" value="PROKAR_LIPOPROTEIN"/>
    <property type="match status" value="1"/>
</dbReference>
<gene>
    <name evidence="7" type="primary">wecB</name>
    <name evidence="7" type="ORF">Q5H91_05585</name>
</gene>
<evidence type="ECO:0000313" key="8">
    <source>
        <dbReference type="Proteomes" id="UP001230685"/>
    </source>
</evidence>
<dbReference type="SUPFAM" id="SSF53756">
    <property type="entry name" value="UDP-Glycosyltransferase/glycogen phosphorylase"/>
    <property type="match status" value="1"/>
</dbReference>
<keyword evidence="8" id="KW-1185">Reference proteome</keyword>
<evidence type="ECO:0000259" key="6">
    <source>
        <dbReference type="Pfam" id="PF02350"/>
    </source>
</evidence>
<dbReference type="PANTHER" id="PTHR43174">
    <property type="entry name" value="UDP-N-ACETYLGLUCOSAMINE 2-EPIMERASE"/>
    <property type="match status" value="1"/>
</dbReference>
<dbReference type="InterPro" id="IPR003331">
    <property type="entry name" value="UDP_GlcNAc_Epimerase_2_dom"/>
</dbReference>
<evidence type="ECO:0000256" key="4">
    <source>
        <dbReference type="ARBA" id="ARBA00038858"/>
    </source>
</evidence>
<dbReference type="Gene3D" id="3.40.50.2000">
    <property type="entry name" value="Glycogen Phosphorylase B"/>
    <property type="match status" value="2"/>
</dbReference>
<dbReference type="EMBL" id="JAUUDS010000001">
    <property type="protein sequence ID" value="MDP1026674.1"/>
    <property type="molecule type" value="Genomic_DNA"/>
</dbReference>
<name>A0ABT9EIE3_9SPHN</name>
<reference evidence="7 8" key="1">
    <citation type="submission" date="2023-07" db="EMBL/GenBank/DDBJ databases">
        <authorList>
            <person name="Kim M.K."/>
        </authorList>
    </citation>
    <scope>NUCLEOTIDE SEQUENCE [LARGE SCALE GENOMIC DNA]</scope>
    <source>
        <strain evidence="7 8">KR1UV-12</strain>
    </source>
</reference>
<organism evidence="7 8">
    <name type="scientific">Sphingomonas aurea</name>
    <dbReference type="NCBI Taxonomy" id="3063994"/>
    <lineage>
        <taxon>Bacteria</taxon>
        <taxon>Pseudomonadati</taxon>
        <taxon>Pseudomonadota</taxon>
        <taxon>Alphaproteobacteria</taxon>
        <taxon>Sphingomonadales</taxon>
        <taxon>Sphingomonadaceae</taxon>
        <taxon>Sphingomonas</taxon>
    </lineage>
</organism>
<keyword evidence="1 5" id="KW-0413">Isomerase</keyword>